<dbReference type="Gene3D" id="3.20.20.370">
    <property type="entry name" value="Glycoside hydrolase/deacetylase"/>
    <property type="match status" value="1"/>
</dbReference>
<comment type="caution">
    <text evidence="4">The sequence shown here is derived from an EMBL/GenBank/DDBJ whole genome shotgun (WGS) entry which is preliminary data.</text>
</comment>
<evidence type="ECO:0000259" key="3">
    <source>
        <dbReference type="PROSITE" id="PS51677"/>
    </source>
</evidence>
<reference evidence="4 5" key="1">
    <citation type="submission" date="2018-06" db="EMBL/GenBank/DDBJ databases">
        <title>Genomic Encyclopedia of Archaeal and Bacterial Type Strains, Phase II (KMG-II): from individual species to whole genera.</title>
        <authorList>
            <person name="Goeker M."/>
        </authorList>
    </citation>
    <scope>NUCLEOTIDE SEQUENCE [LARGE SCALE GENOMIC DNA]</scope>
    <source>
        <strain evidence="4 5">DSM 24464</strain>
    </source>
</reference>
<dbReference type="Pfam" id="PF01522">
    <property type="entry name" value="Polysacc_deac_1"/>
    <property type="match status" value="1"/>
</dbReference>
<evidence type="ECO:0000313" key="5">
    <source>
        <dbReference type="Proteomes" id="UP000248703"/>
    </source>
</evidence>
<evidence type="ECO:0000256" key="1">
    <source>
        <dbReference type="ARBA" id="ARBA00004613"/>
    </source>
</evidence>
<dbReference type="CDD" id="cd10918">
    <property type="entry name" value="CE4_NodB_like_5s_6s"/>
    <property type="match status" value="1"/>
</dbReference>
<dbReference type="SUPFAM" id="SSF88713">
    <property type="entry name" value="Glycoside hydrolase/deacetylase"/>
    <property type="match status" value="1"/>
</dbReference>
<proteinExistence type="predicted"/>
<gene>
    <name evidence="4" type="ORF">LY08_02061</name>
</gene>
<dbReference type="RefSeq" id="WP_111660348.1">
    <property type="nucleotide sequence ID" value="NZ_QLLO01000007.1"/>
</dbReference>
<dbReference type="PANTHER" id="PTHR34216:SF3">
    <property type="entry name" value="POLY-BETA-1,6-N-ACETYL-D-GLUCOSAMINE N-DEACETYLASE"/>
    <property type="match status" value="1"/>
</dbReference>
<dbReference type="GO" id="GO:0005975">
    <property type="term" value="P:carbohydrate metabolic process"/>
    <property type="evidence" value="ECO:0007669"/>
    <property type="project" value="InterPro"/>
</dbReference>
<keyword evidence="5" id="KW-1185">Reference proteome</keyword>
<dbReference type="InterPro" id="IPR002509">
    <property type="entry name" value="NODB_dom"/>
</dbReference>
<dbReference type="PANTHER" id="PTHR34216">
    <property type="match status" value="1"/>
</dbReference>
<evidence type="ECO:0000313" key="4">
    <source>
        <dbReference type="EMBL" id="RAJ13162.1"/>
    </source>
</evidence>
<comment type="subcellular location">
    <subcellularLocation>
        <location evidence="1">Secreted</location>
    </subcellularLocation>
</comment>
<accession>A0A327RB23</accession>
<dbReference type="InterPro" id="IPR051398">
    <property type="entry name" value="Polysacch_Deacetylase"/>
</dbReference>
<organism evidence="4 5">
    <name type="scientific">Olleya aquimaris</name>
    <dbReference type="NCBI Taxonomy" id="639310"/>
    <lineage>
        <taxon>Bacteria</taxon>
        <taxon>Pseudomonadati</taxon>
        <taxon>Bacteroidota</taxon>
        <taxon>Flavobacteriia</taxon>
        <taxon>Flavobacteriales</taxon>
        <taxon>Flavobacteriaceae</taxon>
    </lineage>
</organism>
<protein>
    <submittedName>
        <fullName evidence="4">Peptidoglycan/xylan/chitin deacetylase (PgdA/CDA1 family)</fullName>
    </submittedName>
</protein>
<feature type="domain" description="NodB homology" evidence="3">
    <location>
        <begin position="61"/>
        <end position="239"/>
    </location>
</feature>
<dbReference type="OrthoDB" id="9778320at2"/>
<dbReference type="PROSITE" id="PS51677">
    <property type="entry name" value="NODB"/>
    <property type="match status" value="1"/>
</dbReference>
<dbReference type="EMBL" id="QLLO01000007">
    <property type="protein sequence ID" value="RAJ13162.1"/>
    <property type="molecule type" value="Genomic_DNA"/>
</dbReference>
<dbReference type="Proteomes" id="UP000248703">
    <property type="component" value="Unassembled WGS sequence"/>
</dbReference>
<dbReference type="InterPro" id="IPR011330">
    <property type="entry name" value="Glyco_hydro/deAcase_b/a-brl"/>
</dbReference>
<name>A0A327RB23_9FLAO</name>
<sequence>MPKLPILMYHSVTTQSSKSSGLTIDVQKLEEQLLYLKSEGYTSLHFKDLQRFSSAKDFPEKAVIITFDDVYVNQLELAYPLFVKHHLKACFYIPFKFVGGVNTWDEGAEPIMSVAQLQSLDSEVIELGLHSFAHQRYDQLSLEAIQKDFDLCKDFIVENKLDINNTLAYPYGKYPKAGEEQHAFFKCLKENNIAYGLRIGNRVNSFPFKNHYEIQRLDIKGEDSLKVFKKKLKKGKSWF</sequence>
<dbReference type="GO" id="GO:0016810">
    <property type="term" value="F:hydrolase activity, acting on carbon-nitrogen (but not peptide) bonds"/>
    <property type="evidence" value="ECO:0007669"/>
    <property type="project" value="InterPro"/>
</dbReference>
<dbReference type="GO" id="GO:0005576">
    <property type="term" value="C:extracellular region"/>
    <property type="evidence" value="ECO:0007669"/>
    <property type="project" value="UniProtKB-SubCell"/>
</dbReference>
<keyword evidence="2" id="KW-0732">Signal</keyword>
<dbReference type="AlphaFoldDB" id="A0A327RB23"/>
<evidence type="ECO:0000256" key="2">
    <source>
        <dbReference type="ARBA" id="ARBA00022729"/>
    </source>
</evidence>